<reference evidence="11 12" key="1">
    <citation type="submission" date="2019-08" db="EMBL/GenBank/DDBJ databases">
        <title>A chromosome-level genome assembly, high-density linkage maps, and genome scans reveal the genomic architecture of hybrid incompatibilities underlying speciation via character displacement in darters (Percidae: Etheostominae).</title>
        <authorList>
            <person name="Moran R.L."/>
            <person name="Catchen J.M."/>
            <person name="Fuller R.C."/>
        </authorList>
    </citation>
    <scope>NUCLEOTIDE SEQUENCE [LARGE SCALE GENOMIC DNA]</scope>
    <source>
        <strain evidence="11">EspeVRDwgs_2016</strain>
        <tissue evidence="11">Muscle</tissue>
    </source>
</reference>
<dbReference type="InterPro" id="IPR000276">
    <property type="entry name" value="GPCR_Rhodpsn"/>
</dbReference>
<dbReference type="Pfam" id="PF00001">
    <property type="entry name" value="7tm_1"/>
    <property type="match status" value="1"/>
</dbReference>
<dbReference type="SUPFAM" id="SSF81321">
    <property type="entry name" value="Family A G protein-coupled receptor-like"/>
    <property type="match status" value="1"/>
</dbReference>
<evidence type="ECO:0000313" key="11">
    <source>
        <dbReference type="EMBL" id="KAA8595247.1"/>
    </source>
</evidence>
<keyword evidence="6 9" id="KW-0472">Membrane</keyword>
<dbReference type="PRINTS" id="PR00237">
    <property type="entry name" value="GPCRRHODOPSN"/>
</dbReference>
<dbReference type="GO" id="GO:0045028">
    <property type="term" value="F:G protein-coupled purinergic nucleotide receptor activity"/>
    <property type="evidence" value="ECO:0007669"/>
    <property type="project" value="TreeGrafter"/>
</dbReference>
<comment type="caution">
    <text evidence="11">The sequence shown here is derived from an EMBL/GenBank/DDBJ whole genome shotgun (WGS) entry which is preliminary data.</text>
</comment>
<dbReference type="EMBL" id="VOFY01000002">
    <property type="protein sequence ID" value="KAA8595247.1"/>
    <property type="molecule type" value="Genomic_DNA"/>
</dbReference>
<protein>
    <recommendedName>
        <fullName evidence="10">G-protein coupled receptors family 1 profile domain-containing protein</fullName>
    </recommendedName>
</protein>
<proteinExistence type="predicted"/>
<dbReference type="PANTHER" id="PTHR24233:SF11">
    <property type="entry name" value="P2Y PURINOCEPTOR 14-LIKE"/>
    <property type="match status" value="1"/>
</dbReference>
<evidence type="ECO:0000256" key="1">
    <source>
        <dbReference type="ARBA" id="ARBA00004651"/>
    </source>
</evidence>
<dbReference type="AlphaFoldDB" id="A0A5J5DP81"/>
<evidence type="ECO:0000256" key="3">
    <source>
        <dbReference type="ARBA" id="ARBA00022692"/>
    </source>
</evidence>
<feature type="transmembrane region" description="Helical" evidence="9">
    <location>
        <begin position="274"/>
        <end position="297"/>
    </location>
</feature>
<dbReference type="Gene3D" id="1.20.1070.10">
    <property type="entry name" value="Rhodopsin 7-helix transmembrane proteins"/>
    <property type="match status" value="1"/>
</dbReference>
<evidence type="ECO:0000256" key="7">
    <source>
        <dbReference type="ARBA" id="ARBA00023170"/>
    </source>
</evidence>
<keyword evidence="4 9" id="KW-1133">Transmembrane helix</keyword>
<feature type="transmembrane region" description="Helical" evidence="9">
    <location>
        <begin position="137"/>
        <end position="159"/>
    </location>
</feature>
<name>A0A5J5DP81_9PERO</name>
<feature type="transmembrane region" description="Helical" evidence="9">
    <location>
        <begin position="188"/>
        <end position="211"/>
    </location>
</feature>
<organism evidence="11 12">
    <name type="scientific">Etheostoma spectabile</name>
    <name type="common">orangethroat darter</name>
    <dbReference type="NCBI Taxonomy" id="54343"/>
    <lineage>
        <taxon>Eukaryota</taxon>
        <taxon>Metazoa</taxon>
        <taxon>Chordata</taxon>
        <taxon>Craniata</taxon>
        <taxon>Vertebrata</taxon>
        <taxon>Euteleostomi</taxon>
        <taxon>Actinopterygii</taxon>
        <taxon>Neopterygii</taxon>
        <taxon>Teleostei</taxon>
        <taxon>Neoteleostei</taxon>
        <taxon>Acanthomorphata</taxon>
        <taxon>Eupercaria</taxon>
        <taxon>Perciformes</taxon>
        <taxon>Percoidei</taxon>
        <taxon>Percidae</taxon>
        <taxon>Etheostomatinae</taxon>
        <taxon>Etheostoma</taxon>
    </lineage>
</organism>
<keyword evidence="3 9" id="KW-0812">Transmembrane</keyword>
<keyword evidence="12" id="KW-1185">Reference proteome</keyword>
<feature type="transmembrane region" description="Helical" evidence="9">
    <location>
        <begin position="238"/>
        <end position="254"/>
    </location>
</feature>
<feature type="transmembrane region" description="Helical" evidence="9">
    <location>
        <begin position="99"/>
        <end position="117"/>
    </location>
</feature>
<evidence type="ECO:0000313" key="12">
    <source>
        <dbReference type="Proteomes" id="UP000327493"/>
    </source>
</evidence>
<keyword evidence="7" id="KW-0675">Receptor</keyword>
<evidence type="ECO:0000256" key="6">
    <source>
        <dbReference type="ARBA" id="ARBA00023136"/>
    </source>
</evidence>
<dbReference type="Proteomes" id="UP000327493">
    <property type="component" value="Chromosome 2"/>
</dbReference>
<comment type="subcellular location">
    <subcellularLocation>
        <location evidence="1">Cell membrane</location>
        <topology evidence="1">Multi-pass membrane protein</topology>
    </subcellularLocation>
</comment>
<dbReference type="PROSITE" id="PS50262">
    <property type="entry name" value="G_PROTEIN_RECEP_F1_2"/>
    <property type="match status" value="1"/>
</dbReference>
<keyword evidence="2" id="KW-1003">Cell membrane</keyword>
<evidence type="ECO:0000256" key="9">
    <source>
        <dbReference type="SAM" id="Phobius"/>
    </source>
</evidence>
<keyword evidence="8" id="KW-0807">Transducer</keyword>
<evidence type="ECO:0000256" key="8">
    <source>
        <dbReference type="ARBA" id="ARBA00023224"/>
    </source>
</evidence>
<evidence type="ECO:0000256" key="5">
    <source>
        <dbReference type="ARBA" id="ARBA00023040"/>
    </source>
</evidence>
<gene>
    <name evidence="11" type="ORF">FQN60_012382</name>
</gene>
<dbReference type="InterPro" id="IPR017452">
    <property type="entry name" value="GPCR_Rhodpsn_7TM"/>
</dbReference>
<dbReference type="PANTHER" id="PTHR24233">
    <property type="entry name" value="P2Y PURINOCEPTOR-RELATED G-PROTEIN COUPLED RECEPTOR"/>
    <property type="match status" value="1"/>
</dbReference>
<evidence type="ECO:0000256" key="2">
    <source>
        <dbReference type="ARBA" id="ARBA00022475"/>
    </source>
</evidence>
<accession>A0A5J5DP81</accession>
<feature type="domain" description="G-protein coupled receptors family 1 profile" evidence="10">
    <location>
        <begin position="39"/>
        <end position="294"/>
    </location>
</feature>
<feature type="transmembrane region" description="Helical" evidence="9">
    <location>
        <begin position="59"/>
        <end position="79"/>
    </location>
</feature>
<dbReference type="GO" id="GO:0005886">
    <property type="term" value="C:plasma membrane"/>
    <property type="evidence" value="ECO:0007669"/>
    <property type="project" value="UniProtKB-SubCell"/>
</dbReference>
<sequence>MSDRGGEEVTSSFNWSSVPNQKKVNNLTDCVRIDSSAHPFFLVVYTLVFLQKPSSNTMIYLKNLVVADFLLSLSLPIRITDYATSSATIHQVNCNFGYSILYLNMYASIMFMGYIAASRYLKVVQPLGTHILQSVPVAPIISTVTWVFFLAMTCIYIIVSFNTQKSFTSDPVSCQGIHSGKHILLYNILHISSCVMFLSVLVSLVFFYYSISRRVSLAQQRHPASSNSKKLAKSRRNMLVLVIVFCFCFVPYHLVRLPKIFLWGYCSWTKVLYYGMEVTVIMSSLNVCLDPVIYFILCKGFRTHLRLGVVRGN</sequence>
<evidence type="ECO:0000259" key="10">
    <source>
        <dbReference type="PROSITE" id="PS50262"/>
    </source>
</evidence>
<dbReference type="PRINTS" id="PR01157">
    <property type="entry name" value="P2YPURNOCPTR"/>
</dbReference>
<keyword evidence="5" id="KW-0297">G-protein coupled receptor</keyword>
<evidence type="ECO:0000256" key="4">
    <source>
        <dbReference type="ARBA" id="ARBA00022989"/>
    </source>
</evidence>